<proteinExistence type="predicted"/>
<dbReference type="Proteomes" id="UP001269081">
    <property type="component" value="Unassembled WGS sequence"/>
</dbReference>
<reference evidence="1 2" key="1">
    <citation type="submission" date="2023-07" db="EMBL/GenBank/DDBJ databases">
        <title>Sorghum-associated microbial communities from plants grown in Nebraska, USA.</title>
        <authorList>
            <person name="Schachtman D."/>
        </authorList>
    </citation>
    <scope>NUCLEOTIDE SEQUENCE [LARGE SCALE GENOMIC DNA]</scope>
    <source>
        <strain evidence="1 2">4129</strain>
    </source>
</reference>
<dbReference type="EMBL" id="JAVDWQ010000002">
    <property type="protein sequence ID" value="MDR7208892.1"/>
    <property type="molecule type" value="Genomic_DNA"/>
</dbReference>
<sequence length="32" mass="3641">MKFLFNKPPINANKVLGALLELIKNNKVRSTE</sequence>
<evidence type="ECO:0000313" key="1">
    <source>
        <dbReference type="EMBL" id="MDR7208892.1"/>
    </source>
</evidence>
<gene>
    <name evidence="1" type="ORF">J2W48_000822</name>
</gene>
<name>A0ABU1Y3T6_9FLAO</name>
<accession>A0ABU1Y3T6</accession>
<protein>
    <submittedName>
        <fullName evidence="1">Uncharacterized protein</fullName>
    </submittedName>
</protein>
<evidence type="ECO:0000313" key="2">
    <source>
        <dbReference type="Proteomes" id="UP001269081"/>
    </source>
</evidence>
<comment type="caution">
    <text evidence="1">The sequence shown here is derived from an EMBL/GenBank/DDBJ whole genome shotgun (WGS) entry which is preliminary data.</text>
</comment>
<keyword evidence="2" id="KW-1185">Reference proteome</keyword>
<organism evidence="1 2">
    <name type="scientific">Flavobacterium piscis</name>
    <dbReference type="NCBI Taxonomy" id="1114874"/>
    <lineage>
        <taxon>Bacteria</taxon>
        <taxon>Pseudomonadati</taxon>
        <taxon>Bacteroidota</taxon>
        <taxon>Flavobacteriia</taxon>
        <taxon>Flavobacteriales</taxon>
        <taxon>Flavobacteriaceae</taxon>
        <taxon>Flavobacterium</taxon>
    </lineage>
</organism>